<accession>A0A8S9J171</accession>
<feature type="domain" description="Glycosyl transferase family 1" evidence="13">
    <location>
        <begin position="133"/>
        <end position="252"/>
    </location>
</feature>
<organism evidence="14">
    <name type="scientific">Brassica cretica</name>
    <name type="common">Mustard</name>
    <dbReference type="NCBI Taxonomy" id="69181"/>
    <lineage>
        <taxon>Eukaryota</taxon>
        <taxon>Viridiplantae</taxon>
        <taxon>Streptophyta</taxon>
        <taxon>Embryophyta</taxon>
        <taxon>Tracheophyta</taxon>
        <taxon>Spermatophyta</taxon>
        <taxon>Magnoliopsida</taxon>
        <taxon>eudicotyledons</taxon>
        <taxon>Gunneridae</taxon>
        <taxon>Pentapetalae</taxon>
        <taxon>rosids</taxon>
        <taxon>malvids</taxon>
        <taxon>Brassicales</taxon>
        <taxon>Brassicaceae</taxon>
        <taxon>Brassiceae</taxon>
        <taxon>Brassica</taxon>
    </lineage>
</organism>
<dbReference type="Gene3D" id="3.40.50.720">
    <property type="entry name" value="NAD(P)-binding Rossmann-like Domain"/>
    <property type="match status" value="1"/>
</dbReference>
<dbReference type="FunFam" id="3.40.50.2000:FF:000084">
    <property type="entry name" value="Digalactosyldiacylglycerol synthase 2 chloroplastic"/>
    <property type="match status" value="1"/>
</dbReference>
<evidence type="ECO:0000313" key="14">
    <source>
        <dbReference type="EMBL" id="KAF2575835.1"/>
    </source>
</evidence>
<dbReference type="PANTHER" id="PTHR46132">
    <property type="entry name" value="DIGALACTOSYLDIACYLGLYCEROL SYNTHASE 2, CHLOROPLASTIC"/>
    <property type="match status" value="1"/>
</dbReference>
<evidence type="ECO:0000256" key="10">
    <source>
        <dbReference type="ARBA" id="ARBA00024055"/>
    </source>
</evidence>
<evidence type="ECO:0000256" key="9">
    <source>
        <dbReference type="ARBA" id="ARBA00024013"/>
    </source>
</evidence>
<sequence>MTDEQVQKGILYPSINNIRHITAEVGAAVLRAAVTDDIVEGHGDVGPRDLSHMSKEETVDYITRNMWFPIYSPLVHENNSNSSSRNSTLQSLRQLVFRGLRELLLILSSVLPTLLKTVKDVSLWSFLGLLGAYYIGKMVWSKGYKELLKLLMKHQKELAGLEVDLYGSGEDSEEIKEAARKLDLTVNVYPGRDHADPLFHNLLGSSVYSYYYVFCFSYKVFLNPSTTDVVCTTTAEALAMGKIVVCADHTSNEFFKQFPNCRVYDDGKGFVRATLKALEEQPSQLTEQQRHELSWEAATQRFISASDLNRLARADSNLSKRSLFASSSISVGKNLEDMSAYIHFLASGFETSRTAFGAIPGSLQPDEELCKDLGLTLKTPSRNSLKED</sequence>
<evidence type="ECO:0000256" key="6">
    <source>
        <dbReference type="ARBA" id="ARBA00022729"/>
    </source>
</evidence>
<dbReference type="Gene3D" id="3.40.50.2000">
    <property type="entry name" value="Glycogen Phosphorylase B"/>
    <property type="match status" value="1"/>
</dbReference>
<evidence type="ECO:0000256" key="5">
    <source>
        <dbReference type="ARBA" id="ARBA00022679"/>
    </source>
</evidence>
<evidence type="ECO:0000259" key="13">
    <source>
        <dbReference type="Pfam" id="PF00534"/>
    </source>
</evidence>
<dbReference type="InterPro" id="IPR044525">
    <property type="entry name" value="DGDG1/2"/>
</dbReference>
<dbReference type="PANTHER" id="PTHR46132:SF1">
    <property type="entry name" value="DIGALACTOSYLDIACYLGLYCEROL SYNTHASE 2, CHLOROPLASTIC"/>
    <property type="match status" value="1"/>
</dbReference>
<dbReference type="CDD" id="cd01635">
    <property type="entry name" value="Glycosyltransferase_GTB-type"/>
    <property type="match status" value="1"/>
</dbReference>
<dbReference type="SUPFAM" id="SSF53756">
    <property type="entry name" value="UDP-Glycosyltransferase/glycogen phosphorylase"/>
    <property type="match status" value="1"/>
</dbReference>
<dbReference type="EC" id="2.4.1.241" evidence="10"/>
<name>A0A8S9J171_BRACR</name>
<evidence type="ECO:0000256" key="4">
    <source>
        <dbReference type="ARBA" id="ARBA00022676"/>
    </source>
</evidence>
<dbReference type="InterPro" id="IPR001296">
    <property type="entry name" value="Glyco_trans_1"/>
</dbReference>
<evidence type="ECO:0000256" key="8">
    <source>
        <dbReference type="ARBA" id="ARBA00023136"/>
    </source>
</evidence>
<evidence type="ECO:0000256" key="2">
    <source>
        <dbReference type="ARBA" id="ARBA00022528"/>
    </source>
</evidence>
<keyword evidence="7" id="KW-1002">Plastid outer membrane</keyword>
<evidence type="ECO:0000256" key="3">
    <source>
        <dbReference type="ARBA" id="ARBA00022640"/>
    </source>
</evidence>
<protein>
    <recommendedName>
        <fullName evidence="12">Digalactosyldiacylglycerol synthase 2, chloroplastic</fullName>
        <ecNumber evidence="10">2.4.1.241</ecNumber>
    </recommendedName>
</protein>
<keyword evidence="4" id="KW-0328">Glycosyltransferase</keyword>
<evidence type="ECO:0000256" key="7">
    <source>
        <dbReference type="ARBA" id="ARBA00022805"/>
    </source>
</evidence>
<dbReference type="Pfam" id="PF00534">
    <property type="entry name" value="Glycos_transf_1"/>
    <property type="match status" value="1"/>
</dbReference>
<comment type="subcellular location">
    <subcellularLocation>
        <location evidence="9">Plastid</location>
        <location evidence="9">Chloroplast outer membrane</location>
    </subcellularLocation>
</comment>
<keyword evidence="6" id="KW-0732">Signal</keyword>
<reference evidence="14" key="1">
    <citation type="submission" date="2019-12" db="EMBL/GenBank/DDBJ databases">
        <title>Genome sequencing and annotation of Brassica cretica.</title>
        <authorList>
            <person name="Studholme D.J."/>
            <person name="Sarris P.F."/>
        </authorList>
    </citation>
    <scope>NUCLEOTIDE SEQUENCE</scope>
    <source>
        <strain evidence="14">PFS-102/07</strain>
        <tissue evidence="14">Leaf</tissue>
    </source>
</reference>
<evidence type="ECO:0000256" key="1">
    <source>
        <dbReference type="ARBA" id="ARBA00009481"/>
    </source>
</evidence>
<evidence type="ECO:0000256" key="11">
    <source>
        <dbReference type="ARBA" id="ARBA00048651"/>
    </source>
</evidence>
<dbReference type="GO" id="GO:0019375">
    <property type="term" value="P:galactolipid biosynthetic process"/>
    <property type="evidence" value="ECO:0007669"/>
    <property type="project" value="TreeGrafter"/>
</dbReference>
<gene>
    <name evidence="14" type="ORF">F2Q70_00000040</name>
</gene>
<comment type="catalytic activity">
    <reaction evidence="11">
        <text>a 1,2-diacyl-3-O-(beta-D-galactosyl)-sn-glycerol + UDP-alpha-D-galactose = a 1,2-diacyl-3-O-[alpha-D-galactosyl-(1-&gt;6)-beta-D-galactosyl]-sn-glycerol + UDP + H(+)</text>
        <dbReference type="Rhea" id="RHEA:10520"/>
        <dbReference type="ChEBI" id="CHEBI:15378"/>
        <dbReference type="ChEBI" id="CHEBI:17615"/>
        <dbReference type="ChEBI" id="CHEBI:28396"/>
        <dbReference type="ChEBI" id="CHEBI:58223"/>
        <dbReference type="ChEBI" id="CHEBI:66914"/>
        <dbReference type="EC" id="2.4.1.241"/>
    </reaction>
</comment>
<dbReference type="GO" id="GO:0009707">
    <property type="term" value="C:chloroplast outer membrane"/>
    <property type="evidence" value="ECO:0007669"/>
    <property type="project" value="UniProtKB-SubCell"/>
</dbReference>
<dbReference type="GO" id="GO:0046481">
    <property type="term" value="F:digalactosyldiacylglycerol synthase activity"/>
    <property type="evidence" value="ECO:0007669"/>
    <property type="project" value="UniProtKB-EC"/>
</dbReference>
<proteinExistence type="inferred from homology"/>
<comment type="similarity">
    <text evidence="1">Belongs to the glycosyltransferase group 1 family. Glycosyltransferase 4 subfamily.</text>
</comment>
<dbReference type="AlphaFoldDB" id="A0A8S9J171"/>
<dbReference type="EMBL" id="QGKY02001015">
    <property type="protein sequence ID" value="KAF2575835.1"/>
    <property type="molecule type" value="Genomic_DNA"/>
</dbReference>
<keyword evidence="2" id="KW-0150">Chloroplast</keyword>
<keyword evidence="3" id="KW-0934">Plastid</keyword>
<comment type="caution">
    <text evidence="14">The sequence shown here is derived from an EMBL/GenBank/DDBJ whole genome shotgun (WGS) entry which is preliminary data.</text>
</comment>
<keyword evidence="8" id="KW-0472">Membrane</keyword>
<keyword evidence="5" id="KW-0808">Transferase</keyword>
<evidence type="ECO:0000256" key="12">
    <source>
        <dbReference type="ARBA" id="ARBA00071330"/>
    </source>
</evidence>